<feature type="non-terminal residue" evidence="2">
    <location>
        <position position="1"/>
    </location>
</feature>
<gene>
    <name evidence="1" type="ORF">PGLA1383_LOCUS43114</name>
    <name evidence="2" type="ORF">PGLA2088_LOCUS42959</name>
</gene>
<keyword evidence="4" id="KW-1185">Reference proteome</keyword>
<dbReference type="PANTHER" id="PTHR48252:SF77">
    <property type="entry name" value="HISTONE DEACETYLASE DOMAIN-CONTAINING PROTEIN"/>
    <property type="match status" value="1"/>
</dbReference>
<dbReference type="AlphaFoldDB" id="A0A813LFU3"/>
<dbReference type="InterPro" id="IPR029035">
    <property type="entry name" value="DHS-like_NAD/FAD-binding_dom"/>
</dbReference>
<name>A0A813LFU3_POLGL</name>
<organism evidence="2 3">
    <name type="scientific">Polarella glacialis</name>
    <name type="common">Dinoflagellate</name>
    <dbReference type="NCBI Taxonomy" id="89957"/>
    <lineage>
        <taxon>Eukaryota</taxon>
        <taxon>Sar</taxon>
        <taxon>Alveolata</taxon>
        <taxon>Dinophyceae</taxon>
        <taxon>Suessiales</taxon>
        <taxon>Suessiaceae</taxon>
        <taxon>Polarella</taxon>
    </lineage>
</organism>
<evidence type="ECO:0000313" key="2">
    <source>
        <dbReference type="EMBL" id="CAE8723166.1"/>
    </source>
</evidence>
<dbReference type="Proteomes" id="UP000654075">
    <property type="component" value="Unassembled WGS sequence"/>
</dbReference>
<dbReference type="EMBL" id="CAJNNW010034563">
    <property type="protein sequence ID" value="CAE8723166.1"/>
    <property type="molecule type" value="Genomic_DNA"/>
</dbReference>
<protein>
    <recommendedName>
        <fullName evidence="5">Deacetylase sirtuin-type domain-containing protein</fullName>
    </recommendedName>
</protein>
<dbReference type="SUPFAM" id="SSF52467">
    <property type="entry name" value="DHS-like NAD/FAD-binding domain"/>
    <property type="match status" value="1"/>
</dbReference>
<sequence length="104" mass="11632">MGLGPSKPSAEELETLASQLDANCWSAAEALKRADVLLLCTGAGFSADSGLAVYKDIAEIEAYQDLGLRYHDICRPEWLKHDPELFYGFWGTCYNDYRDTEPHE</sequence>
<comment type="caution">
    <text evidence="2">The sequence shown here is derived from an EMBL/GenBank/DDBJ whole genome shotgun (WGS) entry which is preliminary data.</text>
</comment>
<evidence type="ECO:0008006" key="5">
    <source>
        <dbReference type="Google" id="ProtNLM"/>
    </source>
</evidence>
<evidence type="ECO:0000313" key="3">
    <source>
        <dbReference type="Proteomes" id="UP000626109"/>
    </source>
</evidence>
<dbReference type="OrthoDB" id="424302at2759"/>
<dbReference type="EMBL" id="CAJNNV010028920">
    <property type="protein sequence ID" value="CAE8626157.1"/>
    <property type="molecule type" value="Genomic_DNA"/>
</dbReference>
<evidence type="ECO:0000313" key="1">
    <source>
        <dbReference type="EMBL" id="CAE8626157.1"/>
    </source>
</evidence>
<accession>A0A813LFU3</accession>
<dbReference type="PANTHER" id="PTHR48252">
    <property type="entry name" value="HISTONE DEACETYLASE 2-RELATED"/>
    <property type="match status" value="1"/>
</dbReference>
<proteinExistence type="predicted"/>
<dbReference type="Proteomes" id="UP000626109">
    <property type="component" value="Unassembled WGS sequence"/>
</dbReference>
<evidence type="ECO:0000313" key="4">
    <source>
        <dbReference type="Proteomes" id="UP000654075"/>
    </source>
</evidence>
<reference evidence="2" key="1">
    <citation type="submission" date="2021-02" db="EMBL/GenBank/DDBJ databases">
        <authorList>
            <person name="Dougan E. K."/>
            <person name="Rhodes N."/>
            <person name="Thang M."/>
            <person name="Chan C."/>
        </authorList>
    </citation>
    <scope>NUCLEOTIDE SEQUENCE</scope>
</reference>